<proteinExistence type="predicted"/>
<dbReference type="EMBL" id="AMBO01000313">
    <property type="protein sequence ID" value="EKD01549.1"/>
    <property type="molecule type" value="Genomic_DNA"/>
</dbReference>
<comment type="caution">
    <text evidence="2">The sequence shown here is derived from an EMBL/GenBank/DDBJ whole genome shotgun (WGS) entry which is preliminary data.</text>
</comment>
<sequence length="84" mass="9135">MARSAQVSQAKAGVAEAVAAGQQGTQAASTNRASDRSITAIESQNDPRQRTVVEMKRSMRQKRAALEWAFSRGWSEASRADCHE</sequence>
<feature type="region of interest" description="Disordered" evidence="1">
    <location>
        <begin position="1"/>
        <end position="49"/>
    </location>
</feature>
<dbReference type="HOGENOM" id="CLU_2559926_0_0_1"/>
<feature type="compositionally biased region" description="Polar residues" evidence="1">
    <location>
        <begin position="29"/>
        <end position="44"/>
    </location>
</feature>
<evidence type="ECO:0000313" key="2">
    <source>
        <dbReference type="EMBL" id="EKD01549.1"/>
    </source>
</evidence>
<protein>
    <submittedName>
        <fullName evidence="2">Uncharacterized protein</fullName>
    </submittedName>
</protein>
<name>K1WJF9_TRIAC</name>
<reference evidence="2 3" key="1">
    <citation type="journal article" date="2012" name="Eukaryot. Cell">
        <title>Genome sequence of the Trichosporon asahii environmental strain CBS 8904.</title>
        <authorList>
            <person name="Yang R.Y."/>
            <person name="Li H.T."/>
            <person name="Zhu H."/>
            <person name="Zhou G.P."/>
            <person name="Wang M."/>
            <person name="Wang L."/>
        </authorList>
    </citation>
    <scope>NUCLEOTIDE SEQUENCE [LARGE SCALE GENOMIC DNA]</scope>
    <source>
        <strain evidence="2 3">CBS 8904</strain>
    </source>
</reference>
<keyword evidence="3" id="KW-1185">Reference proteome</keyword>
<evidence type="ECO:0000256" key="1">
    <source>
        <dbReference type="SAM" id="MobiDB-lite"/>
    </source>
</evidence>
<accession>K1WJF9</accession>
<evidence type="ECO:0000313" key="3">
    <source>
        <dbReference type="Proteomes" id="UP000006757"/>
    </source>
</evidence>
<gene>
    <name evidence="2" type="ORF">A1Q2_04110</name>
</gene>
<dbReference type="AlphaFoldDB" id="K1WJF9"/>
<dbReference type="Proteomes" id="UP000006757">
    <property type="component" value="Unassembled WGS sequence"/>
</dbReference>
<organism evidence="2 3">
    <name type="scientific">Trichosporon asahii var. asahii (strain CBS 8904)</name>
    <name type="common">Yeast</name>
    <dbReference type="NCBI Taxonomy" id="1220162"/>
    <lineage>
        <taxon>Eukaryota</taxon>
        <taxon>Fungi</taxon>
        <taxon>Dikarya</taxon>
        <taxon>Basidiomycota</taxon>
        <taxon>Agaricomycotina</taxon>
        <taxon>Tremellomycetes</taxon>
        <taxon>Trichosporonales</taxon>
        <taxon>Trichosporonaceae</taxon>
        <taxon>Trichosporon</taxon>
    </lineage>
</organism>
<feature type="compositionally biased region" description="Low complexity" evidence="1">
    <location>
        <begin position="9"/>
        <end position="28"/>
    </location>
</feature>
<dbReference type="InParanoid" id="K1WJF9"/>